<dbReference type="EMBL" id="CAJPDT010000078">
    <property type="protein sequence ID" value="CAF9934662.1"/>
    <property type="molecule type" value="Genomic_DNA"/>
</dbReference>
<name>A0A8H3G125_9LECA</name>
<keyword evidence="2" id="KW-1185">Reference proteome</keyword>
<dbReference type="InterPro" id="IPR036412">
    <property type="entry name" value="HAD-like_sf"/>
</dbReference>
<dbReference type="NCBIfam" id="TIGR01549">
    <property type="entry name" value="HAD-SF-IA-v1"/>
    <property type="match status" value="1"/>
</dbReference>
<reference evidence="1" key="1">
    <citation type="submission" date="2021-03" db="EMBL/GenBank/DDBJ databases">
        <authorList>
            <person name="Tagirdzhanova G."/>
        </authorList>
    </citation>
    <scope>NUCLEOTIDE SEQUENCE</scope>
</reference>
<organism evidence="1 2">
    <name type="scientific">Imshaugia aleurites</name>
    <dbReference type="NCBI Taxonomy" id="172621"/>
    <lineage>
        <taxon>Eukaryota</taxon>
        <taxon>Fungi</taxon>
        <taxon>Dikarya</taxon>
        <taxon>Ascomycota</taxon>
        <taxon>Pezizomycotina</taxon>
        <taxon>Lecanoromycetes</taxon>
        <taxon>OSLEUM clade</taxon>
        <taxon>Lecanoromycetidae</taxon>
        <taxon>Lecanorales</taxon>
        <taxon>Lecanorineae</taxon>
        <taxon>Parmeliaceae</taxon>
        <taxon>Imshaugia</taxon>
    </lineage>
</organism>
<dbReference type="AlphaFoldDB" id="A0A8H3G125"/>
<dbReference type="PANTHER" id="PTHR46191">
    <property type="match status" value="1"/>
</dbReference>
<gene>
    <name evidence="1" type="ORF">IMSHALPRED_009793</name>
</gene>
<dbReference type="InterPro" id="IPR051828">
    <property type="entry name" value="HAD-like_hydrolase_domain"/>
</dbReference>
<protein>
    <submittedName>
        <fullName evidence="1">Uncharacterized protein</fullName>
    </submittedName>
</protein>
<dbReference type="Pfam" id="PF00702">
    <property type="entry name" value="Hydrolase"/>
    <property type="match status" value="1"/>
</dbReference>
<dbReference type="GO" id="GO:0016791">
    <property type="term" value="F:phosphatase activity"/>
    <property type="evidence" value="ECO:0007669"/>
    <property type="project" value="UniProtKB-ARBA"/>
</dbReference>
<dbReference type="Gene3D" id="3.40.50.1000">
    <property type="entry name" value="HAD superfamily/HAD-like"/>
    <property type="match status" value="1"/>
</dbReference>
<dbReference type="Proteomes" id="UP000664534">
    <property type="component" value="Unassembled WGS sequence"/>
</dbReference>
<evidence type="ECO:0000313" key="1">
    <source>
        <dbReference type="EMBL" id="CAF9934662.1"/>
    </source>
</evidence>
<accession>A0A8H3G125</accession>
<dbReference type="SUPFAM" id="SSF56784">
    <property type="entry name" value="HAD-like"/>
    <property type="match status" value="1"/>
</dbReference>
<proteinExistence type="predicted"/>
<dbReference type="InterPro" id="IPR006439">
    <property type="entry name" value="HAD-SF_hydro_IA"/>
</dbReference>
<dbReference type="GO" id="GO:0005634">
    <property type="term" value="C:nucleus"/>
    <property type="evidence" value="ECO:0007669"/>
    <property type="project" value="TreeGrafter"/>
</dbReference>
<sequence length="205" mass="23168">MVYPVLLTIKYHRRSEPIIQATFRTFGPKNGLPERLVPDLLARFSSAAGYMLYPDVLPFFKSLRQIKAASHGDSAWSKPIIGVITNSDDRVPSILSSFGLQVGLWRHGNDSQAFLNVGDDINFVVLSYDVGFEKPDRAIFDTTKQMVPGQGRFLHIGDDLQKDYYAAKKAGWDGVLLDRELKYSQEDVGRIPRITDLQELITHIR</sequence>
<dbReference type="PANTHER" id="PTHR46191:SF2">
    <property type="entry name" value="HALOACID DEHALOGENASE-LIKE HYDROLASE DOMAIN-CONTAINING PROTEIN 3"/>
    <property type="match status" value="1"/>
</dbReference>
<comment type="caution">
    <text evidence="1">The sequence shown here is derived from an EMBL/GenBank/DDBJ whole genome shotgun (WGS) entry which is preliminary data.</text>
</comment>
<evidence type="ECO:0000313" key="2">
    <source>
        <dbReference type="Proteomes" id="UP000664534"/>
    </source>
</evidence>
<dbReference type="InterPro" id="IPR023214">
    <property type="entry name" value="HAD_sf"/>
</dbReference>
<dbReference type="OrthoDB" id="444127at2759"/>